<sequence>MMLDVSALLDDTTFCTLFTVLRLTESVNDHGRAEYAEASTSMTGVVQPATARELERLPEGERDKETLTIYTRQPLRVGNLANGTAADCVQYNGARYTVAAVETWPGYTRALAQKELDNAG</sequence>
<accession>A0A212KF50</accession>
<protein>
    <recommendedName>
        <fullName evidence="2">Phage head-tail adaptor</fullName>
    </recommendedName>
</protein>
<evidence type="ECO:0008006" key="2">
    <source>
        <dbReference type="Google" id="ProtNLM"/>
    </source>
</evidence>
<dbReference type="EMBL" id="FLUP01000001">
    <property type="protein sequence ID" value="SBW10155.1"/>
    <property type="molecule type" value="Genomic_DNA"/>
</dbReference>
<dbReference type="AlphaFoldDB" id="A0A212KF50"/>
<gene>
    <name evidence="1" type="ORF">KM92DES2_12904</name>
</gene>
<name>A0A212KF50_9BACT</name>
<organism evidence="1">
    <name type="scientific">uncultured Desulfovibrio sp</name>
    <dbReference type="NCBI Taxonomy" id="167968"/>
    <lineage>
        <taxon>Bacteria</taxon>
        <taxon>Pseudomonadati</taxon>
        <taxon>Thermodesulfobacteriota</taxon>
        <taxon>Desulfovibrionia</taxon>
        <taxon>Desulfovibrionales</taxon>
        <taxon>Desulfovibrionaceae</taxon>
        <taxon>Desulfovibrio</taxon>
        <taxon>environmental samples</taxon>
    </lineage>
</organism>
<reference evidence="1" key="1">
    <citation type="submission" date="2016-04" db="EMBL/GenBank/DDBJ databases">
        <authorList>
            <person name="Evans L.H."/>
            <person name="Alamgir A."/>
            <person name="Owens N."/>
            <person name="Weber N.D."/>
            <person name="Virtaneva K."/>
            <person name="Barbian K."/>
            <person name="Babar A."/>
            <person name="Rosenke K."/>
        </authorList>
    </citation>
    <scope>NUCLEOTIDE SEQUENCE</scope>
    <source>
        <strain evidence="1">92-2</strain>
    </source>
</reference>
<proteinExistence type="predicted"/>
<evidence type="ECO:0000313" key="1">
    <source>
        <dbReference type="EMBL" id="SBW10155.1"/>
    </source>
</evidence>